<reference evidence="3" key="1">
    <citation type="journal article" date="2019" name="Int. J. Syst. Evol. Microbiol.">
        <title>The Global Catalogue of Microorganisms (GCM) 10K type strain sequencing project: providing services to taxonomists for standard genome sequencing and annotation.</title>
        <authorList>
            <consortium name="The Broad Institute Genomics Platform"/>
            <consortium name="The Broad Institute Genome Sequencing Center for Infectious Disease"/>
            <person name="Wu L."/>
            <person name="Ma J."/>
        </authorList>
    </citation>
    <scope>NUCLEOTIDE SEQUENCE [LARGE SCALE GENOMIC DNA]</scope>
    <source>
        <strain evidence="3">CCUG 49560</strain>
    </source>
</reference>
<organism evidence="2 3">
    <name type="scientific">Sphaerisporangium corydalis</name>
    <dbReference type="NCBI Taxonomy" id="1441875"/>
    <lineage>
        <taxon>Bacteria</taxon>
        <taxon>Bacillati</taxon>
        <taxon>Actinomycetota</taxon>
        <taxon>Actinomycetes</taxon>
        <taxon>Streptosporangiales</taxon>
        <taxon>Streptosporangiaceae</taxon>
        <taxon>Sphaerisporangium</taxon>
    </lineage>
</organism>
<keyword evidence="3" id="KW-1185">Reference proteome</keyword>
<dbReference type="RefSeq" id="WP_262844469.1">
    <property type="nucleotide sequence ID" value="NZ_JANZYP010000029.1"/>
</dbReference>
<feature type="region of interest" description="Disordered" evidence="1">
    <location>
        <begin position="1"/>
        <end position="40"/>
    </location>
</feature>
<evidence type="ECO:0000313" key="3">
    <source>
        <dbReference type="Proteomes" id="UP001595891"/>
    </source>
</evidence>
<dbReference type="SUPFAM" id="SSF46689">
    <property type="entry name" value="Homeodomain-like"/>
    <property type="match status" value="1"/>
</dbReference>
<dbReference type="Proteomes" id="UP001595891">
    <property type="component" value="Unassembled WGS sequence"/>
</dbReference>
<gene>
    <name evidence="2" type="ORF">ACFO8L_19135</name>
</gene>
<sequence length="214" mass="23538">MNDARQRGLRREGAPHEMSRTDMSKARGRSSPDDPRTSRSRDRMMAALRHVAHENDLTISAVSSAAGITRATFYNHFVSLEEAAWHAILDSFEHLMTQDTAARRDGLTPDVVGVDSLRKIVELLRANGELVRLADSYQTHSVLPGLADIVLAQIHRYRAEFGAPATVNSAAEDIYISAGLYAVLLTGARGEQDAADVASVAYSLLPEWMRRPRG</sequence>
<comment type="caution">
    <text evidence="2">The sequence shown here is derived from an EMBL/GenBank/DDBJ whole genome shotgun (WGS) entry which is preliminary data.</text>
</comment>
<evidence type="ECO:0000313" key="2">
    <source>
        <dbReference type="EMBL" id="MFC4588212.1"/>
    </source>
</evidence>
<proteinExistence type="predicted"/>
<name>A0ABV9EF68_9ACTN</name>
<accession>A0ABV9EF68</accession>
<dbReference type="InterPro" id="IPR009057">
    <property type="entry name" value="Homeodomain-like_sf"/>
</dbReference>
<evidence type="ECO:0000256" key="1">
    <source>
        <dbReference type="SAM" id="MobiDB-lite"/>
    </source>
</evidence>
<dbReference type="Gene3D" id="1.10.357.10">
    <property type="entry name" value="Tetracycline Repressor, domain 2"/>
    <property type="match status" value="1"/>
</dbReference>
<protein>
    <submittedName>
        <fullName evidence="2">TetR/AcrR family transcriptional regulator</fullName>
    </submittedName>
</protein>
<dbReference type="EMBL" id="JBHSFN010000011">
    <property type="protein sequence ID" value="MFC4588212.1"/>
    <property type="molecule type" value="Genomic_DNA"/>
</dbReference>